<dbReference type="EMBL" id="BAEN01000076">
    <property type="protein sequence ID" value="GAC16748.1"/>
    <property type="molecule type" value="Genomic_DNA"/>
</dbReference>
<evidence type="ECO:0000256" key="3">
    <source>
        <dbReference type="ARBA" id="ARBA00023027"/>
    </source>
</evidence>
<dbReference type="PROSITE" id="PS00687">
    <property type="entry name" value="ALDEHYDE_DEHYDR_GLU"/>
    <property type="match status" value="1"/>
</dbReference>
<dbReference type="GO" id="GO:0004029">
    <property type="term" value="F:aldehyde dehydrogenase (NAD+) activity"/>
    <property type="evidence" value="ECO:0007669"/>
    <property type="project" value="TreeGrafter"/>
</dbReference>
<dbReference type="GO" id="GO:0006081">
    <property type="term" value="P:aldehyde metabolic process"/>
    <property type="evidence" value="ECO:0007669"/>
    <property type="project" value="InterPro"/>
</dbReference>
<gene>
    <name evidence="9" type="ORF">GLIP_4137</name>
</gene>
<evidence type="ECO:0000256" key="6">
    <source>
        <dbReference type="PROSITE-ProRule" id="PRU10007"/>
    </source>
</evidence>
<dbReference type="InterPro" id="IPR015590">
    <property type="entry name" value="Aldehyde_DH_dom"/>
</dbReference>
<accession>K6YJF9</accession>
<dbReference type="PANTHER" id="PTHR43570">
    <property type="entry name" value="ALDEHYDE DEHYDROGENASE"/>
    <property type="match status" value="1"/>
</dbReference>
<evidence type="ECO:0000256" key="2">
    <source>
        <dbReference type="ARBA" id="ARBA00023002"/>
    </source>
</evidence>
<name>K6YJF9_9ALTE</name>
<keyword evidence="3" id="KW-0520">NAD</keyword>
<dbReference type="STRING" id="1127673.GLIP_4137"/>
<dbReference type="CDD" id="cd07087">
    <property type="entry name" value="ALDH_F3-13-14_CALDH-like"/>
    <property type="match status" value="1"/>
</dbReference>
<dbReference type="GO" id="GO:0005737">
    <property type="term" value="C:cytoplasm"/>
    <property type="evidence" value="ECO:0007669"/>
    <property type="project" value="TreeGrafter"/>
</dbReference>
<comment type="caution">
    <text evidence="9">The sequence shown here is derived from an EMBL/GenBank/DDBJ whole genome shotgun (WGS) entry which is preliminary data.</text>
</comment>
<feature type="active site" evidence="5 6">
    <location>
        <position position="218"/>
    </location>
</feature>
<dbReference type="InterPro" id="IPR012394">
    <property type="entry name" value="Aldehyde_DH_NAD(P)"/>
</dbReference>
<dbReference type="FunFam" id="3.40.605.10:FF:000004">
    <property type="entry name" value="Aldehyde dehydrogenase"/>
    <property type="match status" value="1"/>
</dbReference>
<evidence type="ECO:0000256" key="7">
    <source>
        <dbReference type="RuleBase" id="RU003345"/>
    </source>
</evidence>
<dbReference type="eggNOG" id="COG1012">
    <property type="taxonomic scope" value="Bacteria"/>
</dbReference>
<evidence type="ECO:0000259" key="8">
    <source>
        <dbReference type="Pfam" id="PF00171"/>
    </source>
</evidence>
<dbReference type="AlphaFoldDB" id="K6YJF9"/>
<dbReference type="SUPFAM" id="SSF53720">
    <property type="entry name" value="ALDH-like"/>
    <property type="match status" value="1"/>
</dbReference>
<evidence type="ECO:0000256" key="4">
    <source>
        <dbReference type="PIRNR" id="PIRNR036492"/>
    </source>
</evidence>
<reference evidence="9 10" key="1">
    <citation type="journal article" date="2017" name="Antonie Van Leeuwenhoek">
        <title>Rhizobium rhizosphaerae sp. nov., a novel species isolated from rice rhizosphere.</title>
        <authorList>
            <person name="Zhao J.J."/>
            <person name="Zhang J."/>
            <person name="Zhang R.J."/>
            <person name="Zhang C.W."/>
            <person name="Yin H.Q."/>
            <person name="Zhang X.X."/>
        </authorList>
    </citation>
    <scope>NUCLEOTIDE SEQUENCE [LARGE SCALE GENOMIC DNA]</scope>
    <source>
        <strain evidence="9 10">E3</strain>
    </source>
</reference>
<dbReference type="FunFam" id="3.40.309.10:FF:000003">
    <property type="entry name" value="Aldehyde dehydrogenase"/>
    <property type="match status" value="1"/>
</dbReference>
<dbReference type="InterPro" id="IPR029510">
    <property type="entry name" value="Ald_DH_CS_GLU"/>
</dbReference>
<dbReference type="Gene3D" id="3.40.309.10">
    <property type="entry name" value="Aldehyde Dehydrogenase, Chain A, domain 2"/>
    <property type="match status" value="1"/>
</dbReference>
<comment type="similarity">
    <text evidence="1 4 7">Belongs to the aldehyde dehydrogenase family.</text>
</comment>
<keyword evidence="10" id="KW-1185">Reference proteome</keyword>
<evidence type="ECO:0000313" key="9">
    <source>
        <dbReference type="EMBL" id="GAC16748.1"/>
    </source>
</evidence>
<sequence length="464" mass="51271">MNAADPTNHSEIANLVSGVRDTFASGYSKDYAWRVEQLKQLELMIKEKQDDLLSALHTDLGKCKTEAWISELGFVLSDINHTIKHLKKWMKPRKKSTPIGAQPGKSYVLPEPLGTVLIIGAWNYPFQLLIAPLVAAIAAGNCAVLKPSELSSHMSTLLAQLIPKYLDNNAYVVVEGAVDETTELLKQQFDHIFYTGGEAVGKIVMSAAAKHLTPVTLELGGKSPCIVDNSANIDVTAARIVWSKWMNAGQTCVAPDYVLVEKSISDQLVIAIQNKISDFYGKKPETSKDYGKIINERHFQRLTGYLENQNVVFGGNQNIQTGFFEPTLVLDPALDSTIMQEEIFGPILPIITLDSIDEAIPMVNARAKPLALYVYTDSNDYEQKVLQQTSAGNVCVNDGFMFMTNPDLPFGGVGNSGMGSYHGQSGFDRLSHLKTVMKRSFKFDVSLRYPPFSKFKLSILKRVL</sequence>
<dbReference type="InterPro" id="IPR016163">
    <property type="entry name" value="Ald_DH_C"/>
</dbReference>
<organism evidence="9 10">
    <name type="scientific">Aliiglaciecola lipolytica E3</name>
    <dbReference type="NCBI Taxonomy" id="1127673"/>
    <lineage>
        <taxon>Bacteria</taxon>
        <taxon>Pseudomonadati</taxon>
        <taxon>Pseudomonadota</taxon>
        <taxon>Gammaproteobacteria</taxon>
        <taxon>Alteromonadales</taxon>
        <taxon>Alteromonadaceae</taxon>
        <taxon>Aliiglaciecola</taxon>
    </lineage>
</organism>
<evidence type="ECO:0000256" key="5">
    <source>
        <dbReference type="PIRSR" id="PIRSR036492-1"/>
    </source>
</evidence>
<evidence type="ECO:0000313" key="10">
    <source>
        <dbReference type="Proteomes" id="UP000006334"/>
    </source>
</evidence>
<proteinExistence type="inferred from homology"/>
<dbReference type="RefSeq" id="WP_008846550.1">
    <property type="nucleotide sequence ID" value="NZ_BAEN01000076.1"/>
</dbReference>
<feature type="domain" description="Aldehyde dehydrogenase" evidence="8">
    <location>
        <begin position="28"/>
        <end position="436"/>
    </location>
</feature>
<dbReference type="Proteomes" id="UP000006334">
    <property type="component" value="Unassembled WGS sequence"/>
</dbReference>
<protein>
    <recommendedName>
        <fullName evidence="4">Aldehyde dehydrogenase</fullName>
    </recommendedName>
</protein>
<dbReference type="Pfam" id="PF00171">
    <property type="entry name" value="Aldedh"/>
    <property type="match status" value="1"/>
</dbReference>
<keyword evidence="2 4" id="KW-0560">Oxidoreductase</keyword>
<dbReference type="PANTHER" id="PTHR43570:SF16">
    <property type="entry name" value="ALDEHYDE DEHYDROGENASE TYPE III, ISOFORM Q"/>
    <property type="match status" value="1"/>
</dbReference>
<dbReference type="Gene3D" id="3.40.605.10">
    <property type="entry name" value="Aldehyde Dehydrogenase, Chain A, domain 1"/>
    <property type="match status" value="1"/>
</dbReference>
<feature type="active site" evidence="5">
    <location>
        <position position="252"/>
    </location>
</feature>
<dbReference type="PIRSF" id="PIRSF036492">
    <property type="entry name" value="ALDH"/>
    <property type="match status" value="1"/>
</dbReference>
<dbReference type="InterPro" id="IPR016162">
    <property type="entry name" value="Ald_DH_N"/>
</dbReference>
<dbReference type="InterPro" id="IPR016161">
    <property type="entry name" value="Ald_DH/histidinol_DH"/>
</dbReference>
<dbReference type="OrthoDB" id="9812625at2"/>
<evidence type="ECO:0000256" key="1">
    <source>
        <dbReference type="ARBA" id="ARBA00009986"/>
    </source>
</evidence>